<dbReference type="GO" id="GO:0000981">
    <property type="term" value="F:DNA-binding transcription factor activity, RNA polymerase II-specific"/>
    <property type="evidence" value="ECO:0007669"/>
    <property type="project" value="InterPro"/>
</dbReference>
<keyword evidence="3" id="KW-0238">DNA-binding</keyword>
<dbReference type="InterPro" id="IPR051089">
    <property type="entry name" value="prtT"/>
</dbReference>
<evidence type="ECO:0000256" key="1">
    <source>
        <dbReference type="ARBA" id="ARBA00004123"/>
    </source>
</evidence>
<reference evidence="9 10" key="1">
    <citation type="submission" date="2016-04" db="EMBL/GenBank/DDBJ databases">
        <title>A degradative enzymes factory behind the ericoid mycorrhizal symbiosis.</title>
        <authorList>
            <consortium name="DOE Joint Genome Institute"/>
            <person name="Martino E."/>
            <person name="Morin E."/>
            <person name="Grelet G."/>
            <person name="Kuo A."/>
            <person name="Kohler A."/>
            <person name="Daghino S."/>
            <person name="Barry K."/>
            <person name="Choi C."/>
            <person name="Cichocki N."/>
            <person name="Clum A."/>
            <person name="Copeland A."/>
            <person name="Hainaut M."/>
            <person name="Haridas S."/>
            <person name="Labutti K."/>
            <person name="Lindquist E."/>
            <person name="Lipzen A."/>
            <person name="Khouja H.-R."/>
            <person name="Murat C."/>
            <person name="Ohm R."/>
            <person name="Olson A."/>
            <person name="Spatafora J."/>
            <person name="Veneault-Fourrey C."/>
            <person name="Henrissat B."/>
            <person name="Grigoriev I."/>
            <person name="Martin F."/>
            <person name="Perotto S."/>
        </authorList>
    </citation>
    <scope>NUCLEOTIDE SEQUENCE [LARGE SCALE GENOMIC DNA]</scope>
    <source>
        <strain evidence="9 10">F</strain>
    </source>
</reference>
<protein>
    <recommendedName>
        <fullName evidence="8">Zn(2)-C6 fungal-type domain-containing protein</fullName>
    </recommendedName>
</protein>
<evidence type="ECO:0000313" key="9">
    <source>
        <dbReference type="EMBL" id="PMD30257.1"/>
    </source>
</evidence>
<dbReference type="InterPro" id="IPR001138">
    <property type="entry name" value="Zn2Cys6_DnaBD"/>
</dbReference>
<feature type="region of interest" description="Disordered" evidence="7">
    <location>
        <begin position="88"/>
        <end position="135"/>
    </location>
</feature>
<organism evidence="9 10">
    <name type="scientific">Hyaloscypha variabilis (strain UAMH 11265 / GT02V1 / F)</name>
    <name type="common">Meliniomyces variabilis</name>
    <dbReference type="NCBI Taxonomy" id="1149755"/>
    <lineage>
        <taxon>Eukaryota</taxon>
        <taxon>Fungi</taxon>
        <taxon>Dikarya</taxon>
        <taxon>Ascomycota</taxon>
        <taxon>Pezizomycotina</taxon>
        <taxon>Leotiomycetes</taxon>
        <taxon>Helotiales</taxon>
        <taxon>Hyaloscyphaceae</taxon>
        <taxon>Hyaloscypha</taxon>
        <taxon>Hyaloscypha variabilis</taxon>
    </lineage>
</organism>
<feature type="domain" description="Zn(2)-C6 fungal-type" evidence="8">
    <location>
        <begin position="18"/>
        <end position="51"/>
    </location>
</feature>
<keyword evidence="5" id="KW-0539">Nucleus</keyword>
<dbReference type="AlphaFoldDB" id="A0A2J6QVF8"/>
<dbReference type="GO" id="GO:0000976">
    <property type="term" value="F:transcription cis-regulatory region binding"/>
    <property type="evidence" value="ECO:0007669"/>
    <property type="project" value="TreeGrafter"/>
</dbReference>
<evidence type="ECO:0000259" key="8">
    <source>
        <dbReference type="PROSITE" id="PS50048"/>
    </source>
</evidence>
<evidence type="ECO:0000313" key="10">
    <source>
        <dbReference type="Proteomes" id="UP000235786"/>
    </source>
</evidence>
<dbReference type="InterPro" id="IPR036864">
    <property type="entry name" value="Zn2-C6_fun-type_DNA-bd_sf"/>
</dbReference>
<feature type="region of interest" description="Disordered" evidence="7">
    <location>
        <begin position="611"/>
        <end position="635"/>
    </location>
</feature>
<sequence length="675" mass="76189">MDVPEPSLAINQRVRRRACLSCTSAKVKCTSASLDAESCRRCERLGKACIYAEPSTEARRHRQETSSVKRLEEKVELLSTQVATLTQHVHSNSFQGPRSNRSTTETLYSGFSPSHDRISGSQFASPGSLPRSRDVHNDSLTNAVLHDIGSLASADRQLETFRRGFVNYFPFVVVPPTVSVEALRHDNPFLFLCIMAVTSFEDPVLQRRLGQEIKKQICDRLVMGHEASMDLLQGLLVFVAWYQYFCVPGKHQYFLMLQLCVNMCHELRLDLNEKGKRGLEMAQTQGRTGNPAEMRALLGTYCLSSTLSMVLRKRTIIHYTLYMEDCCTSLSQGRDVPSDQLIGPFVEIQVLQRKISDAFCYHDPSTCDIRGERALQITIDSFSREFDGLKKVIGSTNRNTILVQHLHFLEVWIYEIALYTELWQSTFVTARPTQPETNLSIQFSIQRTNILWKLVAATVSFHACCLSVENAELLHFPFSWWTGLSYVLIVQVKTVFLDSETGITGQEQINLRQHNQAESLEADFRRAAEKEVMLPHMLDMYMGKLATVTTQAVDDDGDRDMVYHYGALLKSIQSGYDSRIGVENRPAPGQFEIPQEQSSLSQLSYPEVRSMDMQGSMPPALSTNQTGLEIGDPHSSSASQLNLQFDLAQPGFDDFVWDTMMNEFSFFAPQNGPSL</sequence>
<dbReference type="Proteomes" id="UP000235786">
    <property type="component" value="Unassembled WGS sequence"/>
</dbReference>
<dbReference type="Gene3D" id="4.10.240.10">
    <property type="entry name" value="Zn(2)-C6 fungal-type DNA-binding domain"/>
    <property type="match status" value="1"/>
</dbReference>
<keyword evidence="2" id="KW-0805">Transcription regulation</keyword>
<dbReference type="EMBL" id="KZ613968">
    <property type="protein sequence ID" value="PMD30257.1"/>
    <property type="molecule type" value="Genomic_DNA"/>
</dbReference>
<dbReference type="SUPFAM" id="SSF57701">
    <property type="entry name" value="Zn2/Cys6 DNA-binding domain"/>
    <property type="match status" value="1"/>
</dbReference>
<evidence type="ECO:0000256" key="2">
    <source>
        <dbReference type="ARBA" id="ARBA00023015"/>
    </source>
</evidence>
<dbReference type="PROSITE" id="PS50048">
    <property type="entry name" value="ZN2_CY6_FUNGAL_2"/>
    <property type="match status" value="1"/>
</dbReference>
<keyword evidence="6" id="KW-0175">Coiled coil</keyword>
<evidence type="ECO:0000256" key="4">
    <source>
        <dbReference type="ARBA" id="ARBA00023163"/>
    </source>
</evidence>
<evidence type="ECO:0000256" key="3">
    <source>
        <dbReference type="ARBA" id="ARBA00023125"/>
    </source>
</evidence>
<dbReference type="OrthoDB" id="5226580at2759"/>
<evidence type="ECO:0000256" key="7">
    <source>
        <dbReference type="SAM" id="MobiDB-lite"/>
    </source>
</evidence>
<dbReference type="Pfam" id="PF00172">
    <property type="entry name" value="Zn_clus"/>
    <property type="match status" value="1"/>
</dbReference>
<dbReference type="GO" id="GO:0008270">
    <property type="term" value="F:zinc ion binding"/>
    <property type="evidence" value="ECO:0007669"/>
    <property type="project" value="InterPro"/>
</dbReference>
<gene>
    <name evidence="9" type="ORF">L207DRAFT_444028</name>
</gene>
<proteinExistence type="predicted"/>
<accession>A0A2J6QVF8</accession>
<comment type="subcellular location">
    <subcellularLocation>
        <location evidence="1">Nucleus</location>
    </subcellularLocation>
</comment>
<keyword evidence="10" id="KW-1185">Reference proteome</keyword>
<dbReference type="PANTHER" id="PTHR31845">
    <property type="entry name" value="FINGER DOMAIN PROTEIN, PUTATIVE-RELATED"/>
    <property type="match status" value="1"/>
</dbReference>
<name>A0A2J6QVF8_HYAVF</name>
<dbReference type="GO" id="GO:0005634">
    <property type="term" value="C:nucleus"/>
    <property type="evidence" value="ECO:0007669"/>
    <property type="project" value="UniProtKB-SubCell"/>
</dbReference>
<feature type="compositionally biased region" description="Polar residues" evidence="7">
    <location>
        <begin position="88"/>
        <end position="112"/>
    </location>
</feature>
<evidence type="ECO:0000256" key="5">
    <source>
        <dbReference type="ARBA" id="ARBA00023242"/>
    </source>
</evidence>
<dbReference type="CDD" id="cd00067">
    <property type="entry name" value="GAL4"/>
    <property type="match status" value="1"/>
</dbReference>
<dbReference type="PROSITE" id="PS00463">
    <property type="entry name" value="ZN2_CY6_FUNGAL_1"/>
    <property type="match status" value="1"/>
</dbReference>
<dbReference type="SMART" id="SM00066">
    <property type="entry name" value="GAL4"/>
    <property type="match status" value="1"/>
</dbReference>
<dbReference type="PANTHER" id="PTHR31845:SF10">
    <property type="entry name" value="ZN(II)2CYS6 TRANSCRIPTION FACTOR (EUROFUNG)"/>
    <property type="match status" value="1"/>
</dbReference>
<keyword evidence="4" id="KW-0804">Transcription</keyword>
<evidence type="ECO:0000256" key="6">
    <source>
        <dbReference type="SAM" id="Coils"/>
    </source>
</evidence>
<feature type="coiled-coil region" evidence="6">
    <location>
        <begin position="61"/>
        <end position="88"/>
    </location>
</feature>
<dbReference type="STRING" id="1149755.A0A2J6QVF8"/>